<proteinExistence type="inferred from homology"/>
<dbReference type="InterPro" id="IPR004090">
    <property type="entry name" value="Chemotax_Me-accpt_rcpt"/>
</dbReference>
<feature type="transmembrane region" description="Helical" evidence="13">
    <location>
        <begin position="192"/>
        <end position="214"/>
    </location>
</feature>
<dbReference type="GO" id="GO:0005886">
    <property type="term" value="C:plasma membrane"/>
    <property type="evidence" value="ECO:0007669"/>
    <property type="project" value="UniProtKB-SubCell"/>
</dbReference>
<evidence type="ECO:0000256" key="5">
    <source>
        <dbReference type="ARBA" id="ARBA00022519"/>
    </source>
</evidence>
<reference evidence="16 17" key="1">
    <citation type="submission" date="2017-05" db="EMBL/GenBank/DDBJ databases">
        <title>Complete and WGS of Bordetella genogroups.</title>
        <authorList>
            <person name="Spilker T."/>
            <person name="LiPuma J."/>
        </authorList>
    </citation>
    <scope>NUCLEOTIDE SEQUENCE [LARGE SCALE GENOMIC DNA]</scope>
    <source>
        <strain evidence="16 17">AU17610</strain>
    </source>
</reference>
<dbReference type="EMBL" id="NEVL01000003">
    <property type="protein sequence ID" value="OZI36108.1"/>
    <property type="molecule type" value="Genomic_DNA"/>
</dbReference>
<dbReference type="SMART" id="SM00283">
    <property type="entry name" value="MA"/>
    <property type="match status" value="1"/>
</dbReference>
<feature type="domain" description="HAMP" evidence="15">
    <location>
        <begin position="216"/>
        <end position="268"/>
    </location>
</feature>
<keyword evidence="3" id="KW-0488">Methylation</keyword>
<dbReference type="InterPro" id="IPR051310">
    <property type="entry name" value="MCP_chemotaxis"/>
</dbReference>
<evidence type="ECO:0000256" key="6">
    <source>
        <dbReference type="ARBA" id="ARBA00022692"/>
    </source>
</evidence>
<comment type="subcellular location">
    <subcellularLocation>
        <location evidence="1">Cell inner membrane</location>
        <topology evidence="1">Multi-pass membrane protein</topology>
    </subcellularLocation>
</comment>
<comment type="similarity">
    <text evidence="10">Belongs to the methyl-accepting chemotaxis (MCP) protein family.</text>
</comment>
<evidence type="ECO:0000256" key="10">
    <source>
        <dbReference type="ARBA" id="ARBA00029447"/>
    </source>
</evidence>
<keyword evidence="12" id="KW-0175">Coiled coil</keyword>
<evidence type="ECO:0000256" key="13">
    <source>
        <dbReference type="SAM" id="Phobius"/>
    </source>
</evidence>
<dbReference type="SMART" id="SM00304">
    <property type="entry name" value="HAMP"/>
    <property type="match status" value="1"/>
</dbReference>
<dbReference type="Gene3D" id="1.10.287.950">
    <property type="entry name" value="Methyl-accepting chemotaxis protein"/>
    <property type="match status" value="1"/>
</dbReference>
<evidence type="ECO:0000313" key="16">
    <source>
        <dbReference type="EMBL" id="OZI36108.1"/>
    </source>
</evidence>
<keyword evidence="7 13" id="KW-1133">Transmembrane helix</keyword>
<dbReference type="Pfam" id="PF00672">
    <property type="entry name" value="HAMP"/>
    <property type="match status" value="1"/>
</dbReference>
<evidence type="ECO:0000313" key="17">
    <source>
        <dbReference type="Proteomes" id="UP000217005"/>
    </source>
</evidence>
<evidence type="ECO:0000256" key="8">
    <source>
        <dbReference type="ARBA" id="ARBA00023136"/>
    </source>
</evidence>
<dbReference type="InterPro" id="IPR003122">
    <property type="entry name" value="Tar_rcpt_lig-bd"/>
</dbReference>
<dbReference type="PANTHER" id="PTHR43531:SF14">
    <property type="entry name" value="METHYL-ACCEPTING CHEMOTAXIS PROTEIN I-RELATED"/>
    <property type="match status" value="1"/>
</dbReference>
<dbReference type="PROSITE" id="PS50111">
    <property type="entry name" value="CHEMOTAXIS_TRANSDUC_2"/>
    <property type="match status" value="1"/>
</dbReference>
<evidence type="ECO:0000256" key="2">
    <source>
        <dbReference type="ARBA" id="ARBA00022475"/>
    </source>
</evidence>
<dbReference type="GO" id="GO:0004888">
    <property type="term" value="F:transmembrane signaling receptor activity"/>
    <property type="evidence" value="ECO:0007669"/>
    <property type="project" value="InterPro"/>
</dbReference>
<dbReference type="AlphaFoldDB" id="A0A261SFB6"/>
<dbReference type="Proteomes" id="UP000217005">
    <property type="component" value="Unassembled WGS sequence"/>
</dbReference>
<keyword evidence="5" id="KW-0997">Cell inner membrane</keyword>
<sequence length="542" mass="57037">MFTNLSIRSLLSSALGVFFLLFLATGIAGYQMLQGHQTDVQELLDNNVVRGDQAHRLASDLLRARLAAVNAIATMKDGDIEGAKKVAQRALPYNERADAYIKRLKSTPDTSEEGGPLYREMLKTYEAYRQEAYDPMIAAALAGNLQQAVDFNDKKVTPMGTVFTKALLAYVDYTSRMGQKISDTASADIRTAVVAMQAAGLVVLLLIAGLYFMFNRRVFLPLGQAAQIFDRIAAGDLTCRIAAGSKNEIGRLFDALKRMQDGLARTVTGIRAGAENISTASAEIAAGNTDLSARTEEQAASLEETAASMEQMASTVKQNADNARQANQLAASASAVAQRGGAAVAEVVDTMSAISASSNKISEIVSVIDSIAFQTNILALNAAVESARAGEQGKGFAVVAGEVRSLAQRSANAAKEIKELIVDSAGKVSVGAAQVERAGATMDEIVTSVKHVTDIMGEITTASDEQARGVDQVNTAIAQMDEVTQQNAALVEQSAAAAGSMQDQAAELVRAVSAFKVGNGQVIDASSGALENAGDVRKLGWA</sequence>
<dbReference type="InterPro" id="IPR035440">
    <property type="entry name" value="4HB_MCP_dom_sf"/>
</dbReference>
<dbReference type="RefSeq" id="WP_094826917.1">
    <property type="nucleotide sequence ID" value="NZ_NEVL01000003.1"/>
</dbReference>
<evidence type="ECO:0000256" key="11">
    <source>
        <dbReference type="PROSITE-ProRule" id="PRU00284"/>
    </source>
</evidence>
<dbReference type="FunFam" id="1.10.287.950:FF:000001">
    <property type="entry name" value="Methyl-accepting chemotaxis sensory transducer"/>
    <property type="match status" value="1"/>
</dbReference>
<dbReference type="PANTHER" id="PTHR43531">
    <property type="entry name" value="PROTEIN ICFG"/>
    <property type="match status" value="1"/>
</dbReference>
<keyword evidence="6 13" id="KW-0812">Transmembrane</keyword>
<dbReference type="Pfam" id="PF02203">
    <property type="entry name" value="TarH"/>
    <property type="match status" value="1"/>
</dbReference>
<evidence type="ECO:0000256" key="3">
    <source>
        <dbReference type="ARBA" id="ARBA00022481"/>
    </source>
</evidence>
<feature type="coiled-coil region" evidence="12">
    <location>
        <begin position="292"/>
        <end position="326"/>
    </location>
</feature>
<dbReference type="Pfam" id="PF00015">
    <property type="entry name" value="MCPsignal"/>
    <property type="match status" value="1"/>
</dbReference>
<evidence type="ECO:0000256" key="12">
    <source>
        <dbReference type="SAM" id="Coils"/>
    </source>
</evidence>
<evidence type="ECO:0000259" key="14">
    <source>
        <dbReference type="PROSITE" id="PS50111"/>
    </source>
</evidence>
<organism evidence="16 17">
    <name type="scientific">Bordetella genomosp. 1</name>
    <dbReference type="NCBI Taxonomy" id="1395607"/>
    <lineage>
        <taxon>Bacteria</taxon>
        <taxon>Pseudomonadati</taxon>
        <taxon>Pseudomonadota</taxon>
        <taxon>Betaproteobacteria</taxon>
        <taxon>Burkholderiales</taxon>
        <taxon>Alcaligenaceae</taxon>
        <taxon>Bordetella</taxon>
    </lineage>
</organism>
<evidence type="ECO:0000259" key="15">
    <source>
        <dbReference type="PROSITE" id="PS50885"/>
    </source>
</evidence>
<name>A0A261SFB6_9BORD</name>
<dbReference type="CDD" id="cd06225">
    <property type="entry name" value="HAMP"/>
    <property type="match status" value="1"/>
</dbReference>
<accession>A0A261SFB6</accession>
<evidence type="ECO:0000256" key="1">
    <source>
        <dbReference type="ARBA" id="ARBA00004429"/>
    </source>
</evidence>
<dbReference type="PRINTS" id="PR00260">
    <property type="entry name" value="CHEMTRNSDUCR"/>
</dbReference>
<feature type="domain" description="Methyl-accepting transducer" evidence="14">
    <location>
        <begin position="273"/>
        <end position="502"/>
    </location>
</feature>
<dbReference type="SUPFAM" id="SSF47170">
    <property type="entry name" value="Aspartate receptor, ligand-binding domain"/>
    <property type="match status" value="1"/>
</dbReference>
<dbReference type="PROSITE" id="PS50885">
    <property type="entry name" value="HAMP"/>
    <property type="match status" value="1"/>
</dbReference>
<gene>
    <name evidence="16" type="ORF">CEG14_13835</name>
</gene>
<protein>
    <submittedName>
        <fullName evidence="16">Chemotaxis protein</fullName>
    </submittedName>
</protein>
<comment type="caution">
    <text evidence="16">The sequence shown here is derived from an EMBL/GenBank/DDBJ whole genome shotgun (WGS) entry which is preliminary data.</text>
</comment>
<keyword evidence="4" id="KW-0145">Chemotaxis</keyword>
<dbReference type="InterPro" id="IPR004089">
    <property type="entry name" value="MCPsignal_dom"/>
</dbReference>
<keyword evidence="9 11" id="KW-0807">Transducer</keyword>
<dbReference type="CDD" id="cd11386">
    <property type="entry name" value="MCP_signal"/>
    <property type="match status" value="1"/>
</dbReference>
<dbReference type="InterPro" id="IPR003660">
    <property type="entry name" value="HAMP_dom"/>
</dbReference>
<dbReference type="OrthoDB" id="9806477at2"/>
<dbReference type="GO" id="GO:0007165">
    <property type="term" value="P:signal transduction"/>
    <property type="evidence" value="ECO:0007669"/>
    <property type="project" value="UniProtKB-KW"/>
</dbReference>
<keyword evidence="2" id="KW-1003">Cell membrane</keyword>
<evidence type="ECO:0000256" key="7">
    <source>
        <dbReference type="ARBA" id="ARBA00022989"/>
    </source>
</evidence>
<dbReference type="GO" id="GO:0006935">
    <property type="term" value="P:chemotaxis"/>
    <property type="evidence" value="ECO:0007669"/>
    <property type="project" value="UniProtKB-KW"/>
</dbReference>
<dbReference type="SUPFAM" id="SSF58104">
    <property type="entry name" value="Methyl-accepting chemotaxis protein (MCP) signaling domain"/>
    <property type="match status" value="1"/>
</dbReference>
<keyword evidence="8 13" id="KW-0472">Membrane</keyword>
<evidence type="ECO:0000256" key="4">
    <source>
        <dbReference type="ARBA" id="ARBA00022500"/>
    </source>
</evidence>
<evidence type="ECO:0000256" key="9">
    <source>
        <dbReference type="ARBA" id="ARBA00023224"/>
    </source>
</evidence>